<dbReference type="InterPro" id="IPR019292">
    <property type="entry name" value="McrC"/>
</dbReference>
<protein>
    <submittedName>
        <fullName evidence="1">McrC family protein</fullName>
    </submittedName>
</protein>
<organism evidence="1 2">
    <name type="scientific">Acidovorax facilis</name>
    <dbReference type="NCBI Taxonomy" id="12917"/>
    <lineage>
        <taxon>Bacteria</taxon>
        <taxon>Pseudomonadati</taxon>
        <taxon>Pseudomonadota</taxon>
        <taxon>Betaproteobacteria</taxon>
        <taxon>Burkholderiales</taxon>
        <taxon>Comamonadaceae</taxon>
        <taxon>Acidovorax</taxon>
    </lineage>
</organism>
<evidence type="ECO:0000313" key="1">
    <source>
        <dbReference type="EMBL" id="MFC3938058.1"/>
    </source>
</evidence>
<evidence type="ECO:0000313" key="2">
    <source>
        <dbReference type="Proteomes" id="UP001595693"/>
    </source>
</evidence>
<dbReference type="PANTHER" id="PTHR38733">
    <property type="entry name" value="PROTEIN MCRC"/>
    <property type="match status" value="1"/>
</dbReference>
<gene>
    <name evidence="1" type="ORF">ACFOW3_25905</name>
</gene>
<sequence length="443" mass="50345">MALRSLVTVREFARLTTGTVQPTLDQASVSDSAFDYLCRLAGGFRSNGATLLQVESRQWLRLDGYVGVIETPCGTTVEILPKHVDGLGEHVVEDARALLRKLLGRALDLPVREVGEAAIERFDFPLTEWVMNRFLLALERVVRRGVRSDYVRVEETQRFLRGRLDLTRQLRQPPGRDHIFNIRHDVYLHDRPENRLLKSALKKVCDCSEHPDNWRLARELSALFVEVPRSTDAVSDFRAWRSDRLMAHYADARPWCELVLGQQMPLSLAGLTHGLSFMFAMDRLFERTVANSLRSSLHSDTRLIEQSTRHSLCTHLGGKKFTLKPDMLVEAAGRQSIVLDAKWKMIDESLMDKHYGLAQADFYQLFAYAHKYQGGKGDLALIYPRTEFFTRPLAPFQLGTGLNLWVLPFDLEAEIVLWPEEGSASGFLPLSGRAPGLPVYRRA</sequence>
<dbReference type="EMBL" id="JBHSAJ010000163">
    <property type="protein sequence ID" value="MFC3938058.1"/>
    <property type="molecule type" value="Genomic_DNA"/>
</dbReference>
<comment type="caution">
    <text evidence="1">The sequence shown here is derived from an EMBL/GenBank/DDBJ whole genome shotgun (WGS) entry which is preliminary data.</text>
</comment>
<dbReference type="Proteomes" id="UP001595693">
    <property type="component" value="Unassembled WGS sequence"/>
</dbReference>
<reference evidence="2" key="1">
    <citation type="journal article" date="2019" name="Int. J. Syst. Evol. Microbiol.">
        <title>The Global Catalogue of Microorganisms (GCM) 10K type strain sequencing project: providing services to taxonomists for standard genome sequencing and annotation.</title>
        <authorList>
            <consortium name="The Broad Institute Genomics Platform"/>
            <consortium name="The Broad Institute Genome Sequencing Center for Infectious Disease"/>
            <person name="Wu L."/>
            <person name="Ma J."/>
        </authorList>
    </citation>
    <scope>NUCLEOTIDE SEQUENCE [LARGE SCALE GENOMIC DNA]</scope>
    <source>
        <strain evidence="2">CCUG 2113</strain>
    </source>
</reference>
<dbReference type="PANTHER" id="PTHR38733:SF1">
    <property type="entry name" value="TYPE IV METHYL-DIRECTED RESTRICTION ENZYME ECOKMCRBC"/>
    <property type="match status" value="1"/>
</dbReference>
<accession>A0ABV8DHL1</accession>
<name>A0ABV8DHL1_9BURK</name>
<proteinExistence type="predicted"/>
<keyword evidence="2" id="KW-1185">Reference proteome</keyword>
<dbReference type="Pfam" id="PF10117">
    <property type="entry name" value="McrBC"/>
    <property type="match status" value="1"/>
</dbReference>